<gene>
    <name evidence="2" type="ORF">RM538_08670</name>
</gene>
<feature type="signal peptide" evidence="1">
    <location>
        <begin position="1"/>
        <end position="18"/>
    </location>
</feature>
<dbReference type="Proteomes" id="UP001254488">
    <property type="component" value="Unassembled WGS sequence"/>
</dbReference>
<evidence type="ECO:0000313" key="3">
    <source>
        <dbReference type="Proteomes" id="UP001254488"/>
    </source>
</evidence>
<dbReference type="RefSeq" id="WP_311333026.1">
    <property type="nucleotide sequence ID" value="NZ_JAVRHZ010000004.1"/>
</dbReference>
<keyword evidence="1" id="KW-0732">Signal</keyword>
<evidence type="ECO:0000313" key="2">
    <source>
        <dbReference type="EMBL" id="MDT0556074.1"/>
    </source>
</evidence>
<proteinExistence type="predicted"/>
<keyword evidence="3" id="KW-1185">Reference proteome</keyword>
<name>A0ABU2YD08_9FLAO</name>
<sequence length="268" mass="29637">MKVLLSLFLLFTTCLCFSQGKIDGFYQGQGNATIVVGGGIEDSNEYLAGKDKTGLERKTYYISLFTSYGITNNLDINVSLPYIESGRNKNFQDISIMLKNRFFDKVYTNSVLELSGSAGISTPVSDYKIGGLFDIGQQATIIESRVMSHYKINSGWLATLQSGFSYKLEEVPNSVPLTLKVGRAKKNIYYDIYYDAQFGLGGIDYLGTPRPQNFREFGVSYHKVGATIFAPIIDGFGAYGTFSYIIGGRNIFLGPIYGAGLSYNFSRD</sequence>
<dbReference type="EMBL" id="JAVRHZ010000004">
    <property type="protein sequence ID" value="MDT0556074.1"/>
    <property type="molecule type" value="Genomic_DNA"/>
</dbReference>
<reference evidence="2 3" key="1">
    <citation type="submission" date="2023-09" db="EMBL/GenBank/DDBJ databases">
        <authorList>
            <person name="Rey-Velasco X."/>
        </authorList>
    </citation>
    <scope>NUCLEOTIDE SEQUENCE [LARGE SCALE GENOMIC DNA]</scope>
    <source>
        <strain evidence="2 3">W242</strain>
    </source>
</reference>
<accession>A0ABU2YD08</accession>
<organism evidence="2 3">
    <name type="scientific">Patiriisocius hiemis</name>
    <dbReference type="NCBI Taxonomy" id="3075604"/>
    <lineage>
        <taxon>Bacteria</taxon>
        <taxon>Pseudomonadati</taxon>
        <taxon>Bacteroidota</taxon>
        <taxon>Flavobacteriia</taxon>
        <taxon>Flavobacteriales</taxon>
        <taxon>Flavobacteriaceae</taxon>
        <taxon>Patiriisocius</taxon>
    </lineage>
</organism>
<protein>
    <submittedName>
        <fullName evidence="2">Uncharacterized protein</fullName>
    </submittedName>
</protein>
<feature type="chain" id="PRO_5045291983" evidence="1">
    <location>
        <begin position="19"/>
        <end position="268"/>
    </location>
</feature>
<comment type="caution">
    <text evidence="2">The sequence shown here is derived from an EMBL/GenBank/DDBJ whole genome shotgun (WGS) entry which is preliminary data.</text>
</comment>
<evidence type="ECO:0000256" key="1">
    <source>
        <dbReference type="SAM" id="SignalP"/>
    </source>
</evidence>